<dbReference type="Gene3D" id="2.130.10.10">
    <property type="entry name" value="YVTN repeat-like/Quinoprotein amine dehydrogenase"/>
    <property type="match status" value="2"/>
</dbReference>
<keyword evidence="4" id="KW-0175">Coiled coil</keyword>
<dbReference type="InterPro" id="IPR001680">
    <property type="entry name" value="WD40_rpt"/>
</dbReference>
<comment type="caution">
    <text evidence="6">The sequence shown here is derived from an EMBL/GenBank/DDBJ whole genome shotgun (WGS) entry which is preliminary data.</text>
</comment>
<dbReference type="Pfam" id="PF00400">
    <property type="entry name" value="WD40"/>
    <property type="match status" value="3"/>
</dbReference>
<organism evidence="6 7">
    <name type="scientific">Powellomyces hirtus</name>
    <dbReference type="NCBI Taxonomy" id="109895"/>
    <lineage>
        <taxon>Eukaryota</taxon>
        <taxon>Fungi</taxon>
        <taxon>Fungi incertae sedis</taxon>
        <taxon>Chytridiomycota</taxon>
        <taxon>Chytridiomycota incertae sedis</taxon>
        <taxon>Chytridiomycetes</taxon>
        <taxon>Spizellomycetales</taxon>
        <taxon>Powellomycetaceae</taxon>
        <taxon>Powellomyces</taxon>
    </lineage>
</organism>
<evidence type="ECO:0000313" key="6">
    <source>
        <dbReference type="EMBL" id="TPX60049.1"/>
    </source>
</evidence>
<evidence type="ECO:0000256" key="3">
    <source>
        <dbReference type="PROSITE-ProRule" id="PRU00221"/>
    </source>
</evidence>
<proteinExistence type="predicted"/>
<name>A0A507E7M0_9FUNG</name>
<keyword evidence="2" id="KW-0677">Repeat</keyword>
<dbReference type="Proteomes" id="UP000318582">
    <property type="component" value="Unassembled WGS sequence"/>
</dbReference>
<evidence type="ECO:0000256" key="1">
    <source>
        <dbReference type="ARBA" id="ARBA00022574"/>
    </source>
</evidence>
<dbReference type="SMART" id="SM00320">
    <property type="entry name" value="WD40"/>
    <property type="match status" value="5"/>
</dbReference>
<feature type="region of interest" description="Disordered" evidence="5">
    <location>
        <begin position="469"/>
        <end position="492"/>
    </location>
</feature>
<dbReference type="PANTHER" id="PTHR19848:SF8">
    <property type="entry name" value="F-BOX AND WD REPEAT DOMAIN CONTAINING 7"/>
    <property type="match status" value="1"/>
</dbReference>
<gene>
    <name evidence="6" type="ORF">PhCBS80983_g02068</name>
</gene>
<sequence>MDTQVPVHSPQRTYLGHAAHVTAVFVQGSHLFTASHDSTVREYNSATGTWTKTYTTKGPVTAVFVNSSPPRLYSAAENGTVSEWDTVTGDLVRDIKGQSEVRVNALFVTQGRLFVGAGTPDAGQTETQLQIYSPPAPQASTSSSIVRLAYSAAGTAAHLVGWSGTAATKFVEAYDLTSPSPALVQTYSGHSRAVLTLFATAGKLFAGSEDTTIREYDISLSKRNGVPPAGPVVPTRIYKGHAQKITAIFVQGARLFSASEDRSVREWDLSTGIPLRAYTADCGLTSLWVDGARLFAGGCDQKVREWSATSGELVAAYCCADGAGGAPISSLFVAGNRLFTGTGFDPFGSGTQTCEYNLSAGPAVCKAQTRTARSSSGAGHTQPSLNDTEGQTLSDLRHSLSMLEMENASLREEKARLQDCEAADLIAENARLSDMVRSLRRQLAEAWQECDAARTTIRRPRSQLPLPLRHRENNVPTTDDEEETISGALVVR</sequence>
<dbReference type="SUPFAM" id="SSF50978">
    <property type="entry name" value="WD40 repeat-like"/>
    <property type="match status" value="1"/>
</dbReference>
<evidence type="ECO:0000256" key="2">
    <source>
        <dbReference type="ARBA" id="ARBA00022737"/>
    </source>
</evidence>
<feature type="repeat" description="WD" evidence="3">
    <location>
        <begin position="238"/>
        <end position="277"/>
    </location>
</feature>
<feature type="coiled-coil region" evidence="4">
    <location>
        <begin position="393"/>
        <end position="442"/>
    </location>
</feature>
<reference evidence="6 7" key="1">
    <citation type="journal article" date="2019" name="Sci. Rep.">
        <title>Comparative genomics of chytrid fungi reveal insights into the obligate biotrophic and pathogenic lifestyle of Synchytrium endobioticum.</title>
        <authorList>
            <person name="van de Vossenberg B.T.L.H."/>
            <person name="Warris S."/>
            <person name="Nguyen H.D.T."/>
            <person name="van Gent-Pelzer M.P.E."/>
            <person name="Joly D.L."/>
            <person name="van de Geest H.C."/>
            <person name="Bonants P.J.M."/>
            <person name="Smith D.S."/>
            <person name="Levesque C.A."/>
            <person name="van der Lee T.A.J."/>
        </authorList>
    </citation>
    <scope>NUCLEOTIDE SEQUENCE [LARGE SCALE GENOMIC DNA]</scope>
    <source>
        <strain evidence="6 7">CBS 809.83</strain>
    </source>
</reference>
<keyword evidence="1 3" id="KW-0853">WD repeat</keyword>
<dbReference type="EMBL" id="QEAQ01000019">
    <property type="protein sequence ID" value="TPX60049.1"/>
    <property type="molecule type" value="Genomic_DNA"/>
</dbReference>
<dbReference type="AlphaFoldDB" id="A0A507E7M0"/>
<feature type="region of interest" description="Disordered" evidence="5">
    <location>
        <begin position="371"/>
        <end position="391"/>
    </location>
</feature>
<keyword evidence="7" id="KW-1185">Reference proteome</keyword>
<dbReference type="PROSITE" id="PS50082">
    <property type="entry name" value="WD_REPEATS_2"/>
    <property type="match status" value="1"/>
</dbReference>
<evidence type="ECO:0000256" key="4">
    <source>
        <dbReference type="SAM" id="Coils"/>
    </source>
</evidence>
<dbReference type="InterPro" id="IPR036322">
    <property type="entry name" value="WD40_repeat_dom_sf"/>
</dbReference>
<dbReference type="InterPro" id="IPR015943">
    <property type="entry name" value="WD40/YVTN_repeat-like_dom_sf"/>
</dbReference>
<evidence type="ECO:0000313" key="7">
    <source>
        <dbReference type="Proteomes" id="UP000318582"/>
    </source>
</evidence>
<accession>A0A507E7M0</accession>
<evidence type="ECO:0000256" key="5">
    <source>
        <dbReference type="SAM" id="MobiDB-lite"/>
    </source>
</evidence>
<protein>
    <submittedName>
        <fullName evidence="6">Uncharacterized protein</fullName>
    </submittedName>
</protein>
<dbReference type="STRING" id="109895.A0A507E7M0"/>
<dbReference type="PANTHER" id="PTHR19848">
    <property type="entry name" value="WD40 REPEAT PROTEIN"/>
    <property type="match status" value="1"/>
</dbReference>